<dbReference type="GO" id="GO:0005886">
    <property type="term" value="C:plasma membrane"/>
    <property type="evidence" value="ECO:0007669"/>
    <property type="project" value="UniProtKB-SubCell"/>
</dbReference>
<reference evidence="11 13" key="2">
    <citation type="submission" date="2019-07" db="EMBL/GenBank/DDBJ databases">
        <title>Genomic Encyclopedia of Type Strains, Phase I: the one thousand microbial genomes (KMG-I) project.</title>
        <authorList>
            <person name="Kyrpides N."/>
        </authorList>
    </citation>
    <scope>NUCLEOTIDE SEQUENCE [LARGE SCALE GENOMIC DNA]</scope>
    <source>
        <strain evidence="11 13">DSM 17909</strain>
    </source>
</reference>
<name>A0A068QS99_9GAMM</name>
<evidence type="ECO:0000259" key="9">
    <source>
        <dbReference type="PROSITE" id="PS50850"/>
    </source>
</evidence>
<feature type="transmembrane region" description="Helical" evidence="8">
    <location>
        <begin position="199"/>
        <end position="219"/>
    </location>
</feature>
<reference evidence="10 12" key="1">
    <citation type="submission" date="2013-07" db="EMBL/GenBank/DDBJ databases">
        <authorList>
            <person name="Genoscope - CEA"/>
        </authorList>
    </citation>
    <scope>NUCLEOTIDE SEQUENCE [LARGE SCALE GENOMIC DNA]</scope>
    <source>
        <strain evidence="10">FRM16</strain>
        <strain evidence="12">FRM16 / DSM 17909</strain>
    </source>
</reference>
<feature type="transmembrane region" description="Helical" evidence="8">
    <location>
        <begin position="231"/>
        <end position="249"/>
    </location>
</feature>
<dbReference type="PANTHER" id="PTHR42718">
    <property type="entry name" value="MAJOR FACILITATOR SUPERFAMILY MULTIDRUG TRANSPORTER MFSC"/>
    <property type="match status" value="1"/>
</dbReference>
<dbReference type="EMBL" id="VNHN01000011">
    <property type="protein sequence ID" value="TYP11596.1"/>
    <property type="molecule type" value="Genomic_DNA"/>
</dbReference>
<feature type="transmembrane region" description="Helical" evidence="8">
    <location>
        <begin position="270"/>
        <end position="293"/>
    </location>
</feature>
<comment type="similarity">
    <text evidence="2">Belongs to the major facilitator superfamily. EmrB family.</text>
</comment>
<dbReference type="STRING" id="351671.XDD1_1965"/>
<dbReference type="Proteomes" id="UP000032721">
    <property type="component" value="Chromosome"/>
</dbReference>
<dbReference type="InterPro" id="IPR004638">
    <property type="entry name" value="EmrB-like"/>
</dbReference>
<dbReference type="EMBL" id="FO704550">
    <property type="protein sequence ID" value="CDG17664.1"/>
    <property type="molecule type" value="Genomic_DNA"/>
</dbReference>
<dbReference type="HOGENOM" id="CLU_000960_28_0_6"/>
<dbReference type="InterPro" id="IPR011701">
    <property type="entry name" value="MFS"/>
</dbReference>
<keyword evidence="5 8" id="KW-0812">Transmembrane</keyword>
<evidence type="ECO:0000256" key="1">
    <source>
        <dbReference type="ARBA" id="ARBA00004651"/>
    </source>
</evidence>
<evidence type="ECO:0000256" key="7">
    <source>
        <dbReference type="ARBA" id="ARBA00023136"/>
    </source>
</evidence>
<evidence type="ECO:0000313" key="11">
    <source>
        <dbReference type="EMBL" id="TYP11596.1"/>
    </source>
</evidence>
<evidence type="ECO:0000256" key="3">
    <source>
        <dbReference type="ARBA" id="ARBA00022448"/>
    </source>
</evidence>
<dbReference type="RefSeq" id="WP_045970519.1">
    <property type="nucleotide sequence ID" value="NZ_CAWMED010000001.1"/>
</dbReference>
<comment type="subcellular location">
    <subcellularLocation>
        <location evidence="1">Cell membrane</location>
        <topology evidence="1">Multi-pass membrane protein</topology>
    </subcellularLocation>
</comment>
<feature type="transmembrane region" description="Helical" evidence="8">
    <location>
        <begin position="168"/>
        <end position="187"/>
    </location>
</feature>
<dbReference type="Proteomes" id="UP000324170">
    <property type="component" value="Unassembled WGS sequence"/>
</dbReference>
<dbReference type="NCBIfam" id="TIGR00711">
    <property type="entry name" value="efflux_EmrB"/>
    <property type="match status" value="1"/>
</dbReference>
<organism evidence="10 12">
    <name type="scientific">Xenorhabdus doucetiae</name>
    <dbReference type="NCBI Taxonomy" id="351671"/>
    <lineage>
        <taxon>Bacteria</taxon>
        <taxon>Pseudomonadati</taxon>
        <taxon>Pseudomonadota</taxon>
        <taxon>Gammaproteobacteria</taxon>
        <taxon>Enterobacterales</taxon>
        <taxon>Morganellaceae</taxon>
        <taxon>Xenorhabdus</taxon>
    </lineage>
</organism>
<dbReference type="Gene3D" id="1.20.1720.10">
    <property type="entry name" value="Multidrug resistance protein D"/>
    <property type="match status" value="1"/>
</dbReference>
<proteinExistence type="inferred from homology"/>
<dbReference type="Pfam" id="PF07690">
    <property type="entry name" value="MFS_1"/>
    <property type="match status" value="1"/>
</dbReference>
<feature type="transmembrane region" description="Helical" evidence="8">
    <location>
        <begin position="332"/>
        <end position="350"/>
    </location>
</feature>
<dbReference type="GO" id="GO:0022857">
    <property type="term" value="F:transmembrane transporter activity"/>
    <property type="evidence" value="ECO:0007669"/>
    <property type="project" value="InterPro"/>
</dbReference>
<dbReference type="SUPFAM" id="SSF103473">
    <property type="entry name" value="MFS general substrate transporter"/>
    <property type="match status" value="1"/>
</dbReference>
<evidence type="ECO:0000256" key="4">
    <source>
        <dbReference type="ARBA" id="ARBA00022475"/>
    </source>
</evidence>
<dbReference type="PANTHER" id="PTHR42718:SF9">
    <property type="entry name" value="MAJOR FACILITATOR SUPERFAMILY MULTIDRUG TRANSPORTER MFSC"/>
    <property type="match status" value="1"/>
</dbReference>
<feature type="domain" description="Major facilitator superfamily (MFS) profile" evidence="9">
    <location>
        <begin position="12"/>
        <end position="456"/>
    </location>
</feature>
<dbReference type="AlphaFoldDB" id="A0A068QS99"/>
<keyword evidence="6 8" id="KW-1133">Transmembrane helix</keyword>
<dbReference type="PRINTS" id="PR01036">
    <property type="entry name" value="TCRTETB"/>
</dbReference>
<dbReference type="Gene3D" id="1.20.1250.20">
    <property type="entry name" value="MFS general substrate transporter like domains"/>
    <property type="match status" value="1"/>
</dbReference>
<evidence type="ECO:0000256" key="2">
    <source>
        <dbReference type="ARBA" id="ARBA00008537"/>
    </source>
</evidence>
<feature type="transmembrane region" description="Helical" evidence="8">
    <location>
        <begin position="402"/>
        <end position="419"/>
    </location>
</feature>
<dbReference type="PROSITE" id="PS50850">
    <property type="entry name" value="MFS"/>
    <property type="match status" value="1"/>
</dbReference>
<sequence length="470" mass="49831">MCLKVHAAPWLVVVNVLLGTITVSLNNSALNPALPTFIRVFSMGPVAATWIIAAFMTSMGVTMPLTGWLSKRLGRKRLYLSGLVLFLAGSCSGALAGSGAEVTGARVIQGIASGLMIPVSLSLIFAVYDKQRRGRITGMWGGAVMLSTALGPLVGSLVLEWFGWQALFLLNVPVGLAALLTGIFVLPDGEATEKRPFDLTGYLLIAGGIVLLLISVGRLHTPLALLEWRNALMLAGAMVCLGLFTRRALSVPDPLLNLRLFALRGYRLSVIIAVIQSVGMFECLVMVPVLIQLVLGYSAFYTGLALLITAVSAGVCGQIGGRLLDQQGARGVVSLGVFITGIATLLLGLVGVPPLWLVLLLMLIRGAGLGLSYMPVTTAGLNVLPDDMVTQGSAMNNISRRLGASLAIVAGALWMQYRMDGDAYSQAEAIDESFVITGIMILLVLPCAWRFPVDDSVSRRQAQVSAERKP</sequence>
<feature type="transmembrane region" description="Helical" evidence="8">
    <location>
        <begin position="108"/>
        <end position="128"/>
    </location>
</feature>
<keyword evidence="4" id="KW-1003">Cell membrane</keyword>
<dbReference type="OrthoDB" id="9812221at2"/>
<feature type="transmembrane region" description="Helical" evidence="8">
    <location>
        <begin position="299"/>
        <end position="320"/>
    </location>
</feature>
<keyword evidence="3" id="KW-0813">Transport</keyword>
<feature type="transmembrane region" description="Helical" evidence="8">
    <location>
        <begin position="7"/>
        <end position="25"/>
    </location>
</feature>
<evidence type="ECO:0000256" key="5">
    <source>
        <dbReference type="ARBA" id="ARBA00022692"/>
    </source>
</evidence>
<keyword evidence="13" id="KW-1185">Reference proteome</keyword>
<evidence type="ECO:0000256" key="6">
    <source>
        <dbReference type="ARBA" id="ARBA00022989"/>
    </source>
</evidence>
<feature type="transmembrane region" description="Helical" evidence="8">
    <location>
        <begin position="140"/>
        <end position="162"/>
    </location>
</feature>
<keyword evidence="7 8" id="KW-0472">Membrane</keyword>
<feature type="transmembrane region" description="Helical" evidence="8">
    <location>
        <begin position="434"/>
        <end position="451"/>
    </location>
</feature>
<accession>A0A068QS99</accession>
<evidence type="ECO:0000313" key="12">
    <source>
        <dbReference type="Proteomes" id="UP000032721"/>
    </source>
</evidence>
<feature type="transmembrane region" description="Helical" evidence="8">
    <location>
        <begin position="356"/>
        <end position="381"/>
    </location>
</feature>
<feature type="transmembrane region" description="Helical" evidence="8">
    <location>
        <begin position="78"/>
        <end position="96"/>
    </location>
</feature>
<dbReference type="InterPro" id="IPR020846">
    <property type="entry name" value="MFS_dom"/>
</dbReference>
<protein>
    <submittedName>
        <fullName evidence="10">Achromobactin biosynthetic and transport gene yhcA</fullName>
    </submittedName>
    <submittedName>
        <fullName evidence="11">EmrB/QacA subfamily drug resistance transporter</fullName>
    </submittedName>
</protein>
<dbReference type="KEGG" id="xdo:XDD1_1965"/>
<evidence type="ECO:0000256" key="8">
    <source>
        <dbReference type="SAM" id="Phobius"/>
    </source>
</evidence>
<gene>
    <name evidence="11" type="ORF">LY16_00953</name>
    <name evidence="10" type="ORF">XDD1_1965</name>
</gene>
<dbReference type="InterPro" id="IPR036259">
    <property type="entry name" value="MFS_trans_sf"/>
</dbReference>
<evidence type="ECO:0000313" key="13">
    <source>
        <dbReference type="Proteomes" id="UP000324170"/>
    </source>
</evidence>
<evidence type="ECO:0000313" key="10">
    <source>
        <dbReference type="EMBL" id="CDG17664.1"/>
    </source>
</evidence>